<dbReference type="InterPro" id="IPR045063">
    <property type="entry name" value="Dynamin_N"/>
</dbReference>
<dbReference type="Pfam" id="PF00350">
    <property type="entry name" value="Dynamin_N"/>
    <property type="match status" value="1"/>
</dbReference>
<dbReference type="Gene3D" id="3.40.50.300">
    <property type="entry name" value="P-loop containing nucleotide triphosphate hydrolases"/>
    <property type="match status" value="1"/>
</dbReference>
<dbReference type="Proteomes" id="UP000274556">
    <property type="component" value="Unassembled WGS sequence"/>
</dbReference>
<gene>
    <name evidence="9" type="ORF">BDD21_3325</name>
</gene>
<keyword evidence="2" id="KW-0547">Nucleotide-binding</keyword>
<organism evidence="9 10">
    <name type="scientific">Thiocapsa rosea</name>
    <dbReference type="NCBI Taxonomy" id="69360"/>
    <lineage>
        <taxon>Bacteria</taxon>
        <taxon>Pseudomonadati</taxon>
        <taxon>Pseudomonadota</taxon>
        <taxon>Gammaproteobacteria</taxon>
        <taxon>Chromatiales</taxon>
        <taxon>Chromatiaceae</taxon>
        <taxon>Thiocapsa</taxon>
    </lineage>
</organism>
<comment type="caution">
    <text evidence="9">The sequence shown here is derived from an EMBL/GenBank/DDBJ whole genome shotgun (WGS) entry which is preliminary data.</text>
</comment>
<evidence type="ECO:0000256" key="6">
    <source>
        <dbReference type="SAM" id="Coils"/>
    </source>
</evidence>
<keyword evidence="3" id="KW-0378">Hydrolase</keyword>
<dbReference type="RefSeq" id="WP_170164784.1">
    <property type="nucleotide sequence ID" value="NZ_RBXL01000001.1"/>
</dbReference>
<feature type="domain" description="Dynamin N-terminal" evidence="8">
    <location>
        <begin position="56"/>
        <end position="211"/>
    </location>
</feature>
<evidence type="ECO:0000256" key="5">
    <source>
        <dbReference type="ARBA" id="ARBA00023136"/>
    </source>
</evidence>
<evidence type="ECO:0000313" key="10">
    <source>
        <dbReference type="Proteomes" id="UP000274556"/>
    </source>
</evidence>
<dbReference type="PANTHER" id="PTHR10465">
    <property type="entry name" value="TRANSMEMBRANE GTPASE FZO1"/>
    <property type="match status" value="1"/>
</dbReference>
<keyword evidence="4" id="KW-0342">GTP-binding</keyword>
<evidence type="ECO:0000256" key="1">
    <source>
        <dbReference type="ARBA" id="ARBA00004370"/>
    </source>
</evidence>
<evidence type="ECO:0000259" key="8">
    <source>
        <dbReference type="Pfam" id="PF00350"/>
    </source>
</evidence>
<reference evidence="9 10" key="1">
    <citation type="submission" date="2018-10" db="EMBL/GenBank/DDBJ databases">
        <title>Genomic Encyclopedia of Archaeal and Bacterial Type Strains, Phase II (KMG-II): from individual species to whole genera.</title>
        <authorList>
            <person name="Goeker M."/>
        </authorList>
    </citation>
    <scope>NUCLEOTIDE SEQUENCE [LARGE SCALE GENOMIC DNA]</scope>
    <source>
        <strain evidence="9 10">DSM 235</strain>
    </source>
</reference>
<evidence type="ECO:0000256" key="4">
    <source>
        <dbReference type="ARBA" id="ARBA00023134"/>
    </source>
</evidence>
<evidence type="ECO:0000313" key="9">
    <source>
        <dbReference type="EMBL" id="RKT45843.1"/>
    </source>
</evidence>
<sequence>MPDFETFAHRKQQLQDHYERLIALIAERGVVPEPEADLALLRGARDALTGDLLFRVLCVGDFSTGKSSFINRFLLEQDLLPAWAWPTTTLPTRIRFGAQTRAIRFRPSVQEGADLEAEEVTENIAETLKNWVSTAAKDKVTDRAFPVIVEAPAPRLAAGVEIVDAPGLNDPNPERMKLTLDYLHQADGVLFFINADKPWTKYQKDFFDGELLIRDLLGRLFIIVNYWDCVPASEREEVLDYIRQQVQASLARRGTALTGQPIPILPVSAKTGENAALIQQEVWDVLGARKSTDVLALRVARFNQEVAKYLGLLDDRLALLGLDAQGQSRRRAQLQQEVKDYEQQREVFLAGLSRLLAVEFQSYRVDFQRLFEGLEADVAALQQEALAMRSTKDVNDLLARRISRLQKQAARQMSDLDAAFLTRLKATIEQKKADIRALPSTAVTIEEYVLRWQGLDGNPLAQAAPLAGGVGLAGLLLGAGTFWQTATLTTATPGILASVGTFITGAPAATASSFMLLGVPAIAIGGLLIAAAFFLRQNDQTKLAEQVRAACAQLAERVEDEKWKTLDQLKTNQAQRIAQICADVDDDISRTWRETIAELDAIQHIEDQGAALRALRDALQRLTLRVNP</sequence>
<dbReference type="AlphaFoldDB" id="A0A495VB37"/>
<keyword evidence="7" id="KW-1133">Transmembrane helix</keyword>
<dbReference type="PANTHER" id="PTHR10465:SF0">
    <property type="entry name" value="SARCALUMENIN"/>
    <property type="match status" value="1"/>
</dbReference>
<keyword evidence="10" id="KW-1185">Reference proteome</keyword>
<evidence type="ECO:0000256" key="2">
    <source>
        <dbReference type="ARBA" id="ARBA00022741"/>
    </source>
</evidence>
<dbReference type="InterPro" id="IPR027094">
    <property type="entry name" value="Mitofusin_fam"/>
</dbReference>
<evidence type="ECO:0000256" key="3">
    <source>
        <dbReference type="ARBA" id="ARBA00022801"/>
    </source>
</evidence>
<feature type="coiled-coil region" evidence="6">
    <location>
        <begin position="324"/>
        <end position="384"/>
    </location>
</feature>
<protein>
    <submittedName>
        <fullName evidence="9">Dynamin family protein</fullName>
    </submittedName>
</protein>
<comment type="subcellular location">
    <subcellularLocation>
        <location evidence="1">Membrane</location>
    </subcellularLocation>
</comment>
<proteinExistence type="predicted"/>
<keyword evidence="5 7" id="KW-0472">Membrane</keyword>
<dbReference type="EMBL" id="RBXL01000001">
    <property type="protein sequence ID" value="RKT45843.1"/>
    <property type="molecule type" value="Genomic_DNA"/>
</dbReference>
<dbReference type="InterPro" id="IPR027417">
    <property type="entry name" value="P-loop_NTPase"/>
</dbReference>
<dbReference type="GO" id="GO:0003924">
    <property type="term" value="F:GTPase activity"/>
    <property type="evidence" value="ECO:0007669"/>
    <property type="project" value="InterPro"/>
</dbReference>
<evidence type="ECO:0000256" key="7">
    <source>
        <dbReference type="SAM" id="Phobius"/>
    </source>
</evidence>
<dbReference type="GO" id="GO:0005525">
    <property type="term" value="F:GTP binding"/>
    <property type="evidence" value="ECO:0007669"/>
    <property type="project" value="UniProtKB-KW"/>
</dbReference>
<dbReference type="GO" id="GO:0016020">
    <property type="term" value="C:membrane"/>
    <property type="evidence" value="ECO:0007669"/>
    <property type="project" value="UniProtKB-SubCell"/>
</dbReference>
<name>A0A495VB37_9GAMM</name>
<dbReference type="SUPFAM" id="SSF52540">
    <property type="entry name" value="P-loop containing nucleoside triphosphate hydrolases"/>
    <property type="match status" value="1"/>
</dbReference>
<keyword evidence="6" id="KW-0175">Coiled coil</keyword>
<accession>A0A495VB37</accession>
<feature type="transmembrane region" description="Helical" evidence="7">
    <location>
        <begin position="514"/>
        <end position="535"/>
    </location>
</feature>
<keyword evidence="7" id="KW-0812">Transmembrane</keyword>